<accession>A0A9P1GC52</accession>
<dbReference type="Gene3D" id="3.30.420.10">
    <property type="entry name" value="Ribonuclease H-like superfamily/Ribonuclease H"/>
    <property type="match status" value="1"/>
</dbReference>
<dbReference type="EMBL" id="CAMXCT010004064">
    <property type="protein sequence ID" value="CAI4007498.1"/>
    <property type="molecule type" value="Genomic_DNA"/>
</dbReference>
<dbReference type="EMBL" id="CAMXCT030004064">
    <property type="protein sequence ID" value="CAL4794810.1"/>
    <property type="molecule type" value="Genomic_DNA"/>
</dbReference>
<dbReference type="Proteomes" id="UP001152797">
    <property type="component" value="Unassembled WGS sequence"/>
</dbReference>
<dbReference type="EMBL" id="CAMXCT020004064">
    <property type="protein sequence ID" value="CAL1160873.1"/>
    <property type="molecule type" value="Genomic_DNA"/>
</dbReference>
<dbReference type="GO" id="GO:0004523">
    <property type="term" value="F:RNA-DNA hybrid ribonuclease activity"/>
    <property type="evidence" value="ECO:0007669"/>
    <property type="project" value="InterPro"/>
</dbReference>
<dbReference type="InterPro" id="IPR036397">
    <property type="entry name" value="RNaseH_sf"/>
</dbReference>
<protein>
    <submittedName>
        <fullName evidence="3">RNase H type-1 domain-containing protein</fullName>
    </submittedName>
</protein>
<name>A0A9P1GC52_9DINO</name>
<dbReference type="PANTHER" id="PTHR47027:SF20">
    <property type="entry name" value="REVERSE TRANSCRIPTASE-LIKE PROTEIN WITH RNA-DIRECTED DNA POLYMERASE DOMAIN"/>
    <property type="match status" value="1"/>
</dbReference>
<evidence type="ECO:0000313" key="3">
    <source>
        <dbReference type="EMBL" id="CAL4794810.1"/>
    </source>
</evidence>
<dbReference type="Gene3D" id="3.60.10.10">
    <property type="entry name" value="Endonuclease/exonuclease/phosphatase"/>
    <property type="match status" value="1"/>
</dbReference>
<evidence type="ECO:0000313" key="4">
    <source>
        <dbReference type="Proteomes" id="UP001152797"/>
    </source>
</evidence>
<dbReference type="GO" id="GO:0003676">
    <property type="term" value="F:nucleic acid binding"/>
    <property type="evidence" value="ECO:0007669"/>
    <property type="project" value="InterPro"/>
</dbReference>
<evidence type="ECO:0000313" key="2">
    <source>
        <dbReference type="EMBL" id="CAI4007498.1"/>
    </source>
</evidence>
<feature type="domain" description="RNase H type-1" evidence="1">
    <location>
        <begin position="556"/>
        <end position="728"/>
    </location>
</feature>
<dbReference type="SUPFAM" id="SSF53098">
    <property type="entry name" value="Ribonuclease H-like"/>
    <property type="match status" value="1"/>
</dbReference>
<proteinExistence type="predicted"/>
<reference evidence="2" key="1">
    <citation type="submission" date="2022-10" db="EMBL/GenBank/DDBJ databases">
        <authorList>
            <person name="Chen Y."/>
            <person name="Dougan E. K."/>
            <person name="Chan C."/>
            <person name="Rhodes N."/>
            <person name="Thang M."/>
        </authorList>
    </citation>
    <scope>NUCLEOTIDE SEQUENCE</scope>
</reference>
<reference evidence="3 4" key="2">
    <citation type="submission" date="2024-05" db="EMBL/GenBank/DDBJ databases">
        <authorList>
            <person name="Chen Y."/>
            <person name="Shah S."/>
            <person name="Dougan E. K."/>
            <person name="Thang M."/>
            <person name="Chan C."/>
        </authorList>
    </citation>
    <scope>NUCLEOTIDE SEQUENCE [LARGE SCALE GENOMIC DNA]</scope>
</reference>
<comment type="caution">
    <text evidence="2">The sequence shown here is derived from an EMBL/GenBank/DDBJ whole genome shotgun (WGS) entry which is preliminary data.</text>
</comment>
<dbReference type="OrthoDB" id="415871at2759"/>
<dbReference type="InterPro" id="IPR012337">
    <property type="entry name" value="RNaseH-like_sf"/>
</dbReference>
<sequence>MNAPAIIRVADMEALCQSRACSVRRGQIPYDFIDFDLVESGCSIVISLRAPGLFGPFDAEEGEASSLMQQPGMQPQAPAAQTAFSFNPHAPHFCPGQPFLHSLPEGLQELYDHWARFAFSWEGEEASASVTTWFVDQLHQNLHSCWVSRQIHLSGDYNAWEATLHRAWQDLRIPDAPIQIHVVQPAPINIGPESAAHVLLIQNPQAALSSSVVTFFNMERHPDGPTRQFAITTDEGILLEHLIYGLGLEGRCLLHGATSVCTATSGSQQLQLGRPYMGGDGTSITLWMNRRPIIPAPQDPQEATNLVQISARVQRREEGRLTHGLVAHTHGPLSHSSPSFQTALRVINAGDWTTPVPSFVEVPCPPTDEGVREALWDFGLSGIISILSDEQTVLWWPSGTDMEDISRHCVFVSCNLPYDCILHTLPQPGQEVELDLMRLLYRMGFEKAVILDQIRHPSGILEIPFKEALGEMQTTEGKQKSLPPWPAPQRRTTRMPMYQRPQHQLAPTCNLNCGITSEDLFQFFHSSKNTLCTSFDGIDLPDFCSERLRGLAAHTHFDRLIIYTDGSSQSRSKHISPLLNEEIGIPDSWCFLVLGETYLSDSTSDLTLIGWSAHQVRTDPNSDWYIGADRVGSAIAEREALCWALLWRIGQNSNIPTVFRSDSMLALQQANGAIGSLVCDISFQMLRGCAQLLESALGPEGILFDHVPGHAGDPFNEICDQVAKQEGQRGFYLPRPQLQLKTWRQLIPYLWLLFGGNVGAPTFQGRGFSVPPPELPPEVSVSAVERPCPRKQAATFAVSVATSNVQSLGLGQQGFSGKLHYIRTQFMAHKLNFLGLQETRSPEGMANTHGVLRLSSGCDKGQAGVELWCNLQQPIATVKNKDIFLQRRHFLVVHRDHRRLLVRIQHPLWEAWFLVAYAPHSGYGDLDRTHWWNTTHNIVQEHHTENSPLFVCIDANAGPGEPDGDHIFTAGFRTSSSTKLLRAFLEDFHLCAPITSPVHEGSVCTWTSPSQEEFTIDYVLIPQTWISSCHLSQIIEDFDLGNQQHDHSVHAVELTWQGHVTLHPSGEGRSDSFERSMIRQQMPSNFEHFAIHAWETNVETHLQHINDQLHSMLKRHCPRPKRGPERPYVDEHIWTLRKSKLHHKNALKYIRALLRREAMARIFAAWRHPSSWDGSASFDYGCTLLSGALKHGLGFRVTAQALRKAIISNKKIALRNTVKEFTHNTTASEIQQGLKPFMGPTNKLRQGMSPLPMIKDEEGNPCTSQQAALERWITFFSDMEGGERVDGQQQRDKWRSNLEDLRCHNFEVEITEMPSLVDLEQVCRQVAAGKASGIDRIPSELLRYCPSSMARTLYTLMLKIYLQGQEPLEHKGGFLVPIWKGKLSKDVCGAFRSILISSMVGKTLHKAMRTKQSDLYHSFLHSQQLGGRKGVSVALGGHIIRALLRIFSKRNQPTAVLFIDLQEAFYRVIRPLAISGSWDDAHIASMAARLHLDHHVVHDLYQHLNEASAIEMAGMQGAAKRAIRALHLDTYFALPGQHDYVRTSHGSRPGDSYADVVFGYLMARVLKSFEAQLEAKNILSSFPDDPQPDFHGRGFAETNHKEVQMIGPCWMDDLAIPLTAESNDALLANLGTATSTILDLFRSHAMTPNLSKGKAEILFKPRGKGSKACQRRIFGPNAPGHFDAIGEYGTYQVNIVTQYLHLGGTTHFTGDLRKEIKRRIAISNQSFNKHRKLIYQNTDLAPTRRSEIFNSLILSRLLFGAETWFIQDQKTKEYLHSAVMRLYKRLMRCPSDSHVSDDEVLHRTELPAPSTLLRMKRLSYLSSLIAVGSSAHWGLLNQDIDWMSLLRDDLQWVWDQLCHSCNLGNPCDHTDRWLEVIRHHRGYWRRLLRRAKQHSILVTSRRFVCIDGHLRVQRLLVHHSFWSQPTAEEEFIAADPSATFGCMHCEQACRNFAGEGAHMNRAHGQFHPVRTLIDGTQCGTCLKEFFTHGKLQAHLIRATRCRQQLVGRKWQLRPLPGLGSTQVALQQETWDGKLPTLQAEGPSLEPVAPRDFDIEHAQLFETLALLIVETTADSVVEFEDKVRVAIKQCTISWTLCRRTLERLIAFMEEAETDQSKEVMARMRQSLRSLCLPSAWPFLLRHRPKECGPLTLKQIEQDFERAELCPPASHAIPRPCTKDGFVEPFVDRPVKPGPRTQLREHHITKELPKRSAIGKGADGAWKTSPLKEHPPAMNRALAASFCQWFLAHPFCADQCIDPDFFQRCRSMIHRAFGTRIGPDFGG</sequence>
<dbReference type="SUPFAM" id="SSF56219">
    <property type="entry name" value="DNase I-like"/>
    <property type="match status" value="1"/>
</dbReference>
<keyword evidence="4" id="KW-1185">Reference proteome</keyword>
<dbReference type="PROSITE" id="PS50879">
    <property type="entry name" value="RNASE_H_1"/>
    <property type="match status" value="1"/>
</dbReference>
<dbReference type="PANTHER" id="PTHR47027">
    <property type="entry name" value="REVERSE TRANSCRIPTASE DOMAIN-CONTAINING PROTEIN"/>
    <property type="match status" value="1"/>
</dbReference>
<dbReference type="InterPro" id="IPR036691">
    <property type="entry name" value="Endo/exonu/phosph_ase_sf"/>
</dbReference>
<dbReference type="InterPro" id="IPR002156">
    <property type="entry name" value="RNaseH_domain"/>
</dbReference>
<organism evidence="2">
    <name type="scientific">Cladocopium goreaui</name>
    <dbReference type="NCBI Taxonomy" id="2562237"/>
    <lineage>
        <taxon>Eukaryota</taxon>
        <taxon>Sar</taxon>
        <taxon>Alveolata</taxon>
        <taxon>Dinophyceae</taxon>
        <taxon>Suessiales</taxon>
        <taxon>Symbiodiniaceae</taxon>
        <taxon>Cladocopium</taxon>
    </lineage>
</organism>
<evidence type="ECO:0000259" key="1">
    <source>
        <dbReference type="PROSITE" id="PS50879"/>
    </source>
</evidence>
<gene>
    <name evidence="2" type="ORF">C1SCF055_LOCUS33048</name>
</gene>